<evidence type="ECO:0000256" key="3">
    <source>
        <dbReference type="ARBA" id="ARBA00022833"/>
    </source>
</evidence>
<dbReference type="AlphaFoldDB" id="A0AAD8JN22"/>
<evidence type="ECO:0000259" key="6">
    <source>
        <dbReference type="Pfam" id="PF21366"/>
    </source>
</evidence>
<evidence type="ECO:0000256" key="1">
    <source>
        <dbReference type="ARBA" id="ARBA00022723"/>
    </source>
</evidence>
<dbReference type="GO" id="GO:0008270">
    <property type="term" value="F:zinc ion binding"/>
    <property type="evidence" value="ECO:0007669"/>
    <property type="project" value="UniProtKB-KW"/>
</dbReference>
<evidence type="ECO:0000256" key="4">
    <source>
        <dbReference type="SAM" id="MobiDB-lite"/>
    </source>
</evidence>
<keyword evidence="5" id="KW-1133">Transmembrane helix</keyword>
<comment type="caution">
    <text evidence="7">The sequence shown here is derived from an EMBL/GenBank/DDBJ whole genome shotgun (WGS) entry which is preliminary data.</text>
</comment>
<feature type="transmembrane region" description="Helical" evidence="5">
    <location>
        <begin position="170"/>
        <end position="189"/>
    </location>
</feature>
<protein>
    <submittedName>
        <fullName evidence="7">XIAP-associated factor 1</fullName>
    </submittedName>
</protein>
<evidence type="ECO:0000313" key="8">
    <source>
        <dbReference type="Proteomes" id="UP001237642"/>
    </source>
</evidence>
<dbReference type="EMBL" id="JAUIZM010000001">
    <property type="protein sequence ID" value="KAK1405596.1"/>
    <property type="molecule type" value="Genomic_DNA"/>
</dbReference>
<keyword evidence="5" id="KW-0472">Membrane</keyword>
<feature type="region of interest" description="Disordered" evidence="4">
    <location>
        <begin position="141"/>
        <end position="162"/>
    </location>
</feature>
<keyword evidence="5" id="KW-0812">Transmembrane</keyword>
<dbReference type="PANTHER" id="PTHR16295">
    <property type="entry name" value="TRAF-TYPE ZINC FINGER PROTEIN-RELATED"/>
    <property type="match status" value="1"/>
</dbReference>
<dbReference type="Pfam" id="PF21366">
    <property type="entry name" value="TRAFD1-XIAF1_ZnF"/>
    <property type="match status" value="1"/>
</dbReference>
<organism evidence="7 8">
    <name type="scientific">Heracleum sosnowskyi</name>
    <dbReference type="NCBI Taxonomy" id="360622"/>
    <lineage>
        <taxon>Eukaryota</taxon>
        <taxon>Viridiplantae</taxon>
        <taxon>Streptophyta</taxon>
        <taxon>Embryophyta</taxon>
        <taxon>Tracheophyta</taxon>
        <taxon>Spermatophyta</taxon>
        <taxon>Magnoliopsida</taxon>
        <taxon>eudicotyledons</taxon>
        <taxon>Gunneridae</taxon>
        <taxon>Pentapetalae</taxon>
        <taxon>asterids</taxon>
        <taxon>campanulids</taxon>
        <taxon>Apiales</taxon>
        <taxon>Apiaceae</taxon>
        <taxon>Apioideae</taxon>
        <taxon>apioid superclade</taxon>
        <taxon>Tordylieae</taxon>
        <taxon>Tordyliinae</taxon>
        <taxon>Heracleum</taxon>
    </lineage>
</organism>
<dbReference type="Gene3D" id="3.30.40.10">
    <property type="entry name" value="Zinc/RING finger domain, C3HC4 (zinc finger)"/>
    <property type="match status" value="2"/>
</dbReference>
<accession>A0AAD8JN22</accession>
<evidence type="ECO:0000256" key="5">
    <source>
        <dbReference type="SAM" id="Phobius"/>
    </source>
</evidence>
<keyword evidence="1" id="KW-0479">Metal-binding</keyword>
<evidence type="ECO:0000256" key="2">
    <source>
        <dbReference type="ARBA" id="ARBA00022771"/>
    </source>
</evidence>
<keyword evidence="2" id="KW-0863">Zinc-finger</keyword>
<name>A0AAD8JN22_9APIA</name>
<proteinExistence type="predicted"/>
<reference evidence="7" key="1">
    <citation type="submission" date="2023-02" db="EMBL/GenBank/DDBJ databases">
        <title>Genome of toxic invasive species Heracleum sosnowskyi carries increased number of genes despite the absence of recent whole-genome duplications.</title>
        <authorList>
            <person name="Schelkunov M."/>
            <person name="Shtratnikova V."/>
            <person name="Makarenko M."/>
            <person name="Klepikova A."/>
            <person name="Omelchenko D."/>
            <person name="Novikova G."/>
            <person name="Obukhova E."/>
            <person name="Bogdanov V."/>
            <person name="Penin A."/>
            <person name="Logacheva M."/>
        </authorList>
    </citation>
    <scope>NUCLEOTIDE SEQUENCE</scope>
    <source>
        <strain evidence="7">Hsosn_3</strain>
        <tissue evidence="7">Leaf</tissue>
    </source>
</reference>
<feature type="domain" description="TRAFD1/XAF1 zinc finger" evidence="6">
    <location>
        <begin position="101"/>
        <end position="135"/>
    </location>
</feature>
<sequence length="194" mass="21696">MAEASDQTTSVCSHCDRIIPFSNIDLHYAHCSRNLVKCKICGDMVPGKLIEEHFLGTHATVSCSLCNETVERENFAEHKGQYCLQRIVKCDYCDFPLPAVDLFEHQEVCGSRTELCYLCRRFVILRELVNHESRCNGVPNIPAESSRDAQGPESAHGPRRRWPSEFSPKGLICSIAVTGVAVLLGSVFIGRKRL</sequence>
<reference evidence="7" key="2">
    <citation type="submission" date="2023-05" db="EMBL/GenBank/DDBJ databases">
        <authorList>
            <person name="Schelkunov M.I."/>
        </authorList>
    </citation>
    <scope>NUCLEOTIDE SEQUENCE</scope>
    <source>
        <strain evidence="7">Hsosn_3</strain>
        <tissue evidence="7">Leaf</tissue>
    </source>
</reference>
<dbReference type="PANTHER" id="PTHR16295:SF10">
    <property type="entry name" value="EXPRESSED PROTEIN"/>
    <property type="match status" value="1"/>
</dbReference>
<keyword evidence="3" id="KW-0862">Zinc</keyword>
<dbReference type="InterPro" id="IPR051986">
    <property type="entry name" value="Innate_Immune_Apopt_Reg"/>
</dbReference>
<gene>
    <name evidence="7" type="ORF">POM88_005201</name>
</gene>
<dbReference type="InterPro" id="IPR013083">
    <property type="entry name" value="Znf_RING/FYVE/PHD"/>
</dbReference>
<keyword evidence="8" id="KW-1185">Reference proteome</keyword>
<evidence type="ECO:0000313" key="7">
    <source>
        <dbReference type="EMBL" id="KAK1405596.1"/>
    </source>
</evidence>
<dbReference type="InterPro" id="IPR049439">
    <property type="entry name" value="TRAFD1-XIAF1_Znf"/>
</dbReference>
<dbReference type="GO" id="GO:0005739">
    <property type="term" value="C:mitochondrion"/>
    <property type="evidence" value="ECO:0007669"/>
    <property type="project" value="TreeGrafter"/>
</dbReference>
<dbReference type="Proteomes" id="UP001237642">
    <property type="component" value="Unassembled WGS sequence"/>
</dbReference>